<dbReference type="CDD" id="cd01098">
    <property type="entry name" value="PAN_AP_plant"/>
    <property type="match status" value="1"/>
</dbReference>
<reference evidence="27 28" key="1">
    <citation type="submission" date="2020-08" db="EMBL/GenBank/DDBJ databases">
        <title>Plant Genome Project.</title>
        <authorList>
            <person name="Zhang R.-G."/>
        </authorList>
    </citation>
    <scope>NUCLEOTIDE SEQUENCE [LARGE SCALE GENOMIC DNA]</scope>
    <source>
        <tissue evidence="27">Rhizome</tissue>
    </source>
</reference>
<evidence type="ECO:0000256" key="14">
    <source>
        <dbReference type="ARBA" id="ARBA00023175"/>
    </source>
</evidence>
<dbReference type="GO" id="GO:0005886">
    <property type="term" value="C:plasma membrane"/>
    <property type="evidence" value="ECO:0007669"/>
    <property type="project" value="UniProtKB-SubCell"/>
</dbReference>
<dbReference type="SUPFAM" id="SSF51110">
    <property type="entry name" value="alpha-D-mannose-specific plant lectins"/>
    <property type="match status" value="1"/>
</dbReference>
<dbReference type="PROSITE" id="PS50948">
    <property type="entry name" value="PAN"/>
    <property type="match status" value="1"/>
</dbReference>
<dbReference type="PROSITE" id="PS00108">
    <property type="entry name" value="PROTEIN_KINASE_ST"/>
    <property type="match status" value="1"/>
</dbReference>
<keyword evidence="14 18" id="KW-0505">Motor protein</keyword>
<dbReference type="GO" id="GO:0048544">
    <property type="term" value="P:recognition of pollen"/>
    <property type="evidence" value="ECO:0007669"/>
    <property type="project" value="InterPro"/>
</dbReference>
<evidence type="ECO:0000256" key="22">
    <source>
        <dbReference type="SAM" id="SignalP"/>
    </source>
</evidence>
<dbReference type="PROSITE" id="PS00411">
    <property type="entry name" value="KINESIN_MOTOR_1"/>
    <property type="match status" value="1"/>
</dbReference>
<dbReference type="GO" id="GO:0008017">
    <property type="term" value="F:microtubule binding"/>
    <property type="evidence" value="ECO:0007669"/>
    <property type="project" value="InterPro"/>
</dbReference>
<dbReference type="SMART" id="SM00473">
    <property type="entry name" value="PAN_AP"/>
    <property type="match status" value="1"/>
</dbReference>
<keyword evidence="11" id="KW-0418">Kinase</keyword>
<comment type="caution">
    <text evidence="27">The sequence shown here is derived from an EMBL/GenBank/DDBJ whole genome shotgun (WGS) entry which is preliminary data.</text>
</comment>
<evidence type="ECO:0000313" key="28">
    <source>
        <dbReference type="Proteomes" id="UP000734854"/>
    </source>
</evidence>
<keyword evidence="12 18" id="KW-0067">ATP-binding</keyword>
<evidence type="ECO:0000256" key="1">
    <source>
        <dbReference type="ARBA" id="ARBA00004251"/>
    </source>
</evidence>
<evidence type="ECO:0000256" key="16">
    <source>
        <dbReference type="ARBA" id="ARBA00047899"/>
    </source>
</evidence>
<dbReference type="SMART" id="SM00108">
    <property type="entry name" value="B_lectin"/>
    <property type="match status" value="1"/>
</dbReference>
<evidence type="ECO:0000259" key="23">
    <source>
        <dbReference type="PROSITE" id="PS50011"/>
    </source>
</evidence>
<dbReference type="Gene3D" id="1.10.510.10">
    <property type="entry name" value="Transferase(Phosphotransferase) domain 1"/>
    <property type="match status" value="1"/>
</dbReference>
<feature type="domain" description="Protein kinase" evidence="23">
    <location>
        <begin position="507"/>
        <end position="793"/>
    </location>
</feature>
<dbReference type="PANTHER" id="PTHR27002:SF1095">
    <property type="entry name" value="G-TYPE LECTIN S-RECEPTOR-LIKE SERINE_THREONINE-PROTEIN KINASE RKS1"/>
    <property type="match status" value="1"/>
</dbReference>
<comment type="catalytic activity">
    <reaction evidence="17">
        <text>L-seryl-[protein] + ATP = O-phospho-L-seryl-[protein] + ADP + H(+)</text>
        <dbReference type="Rhea" id="RHEA:17989"/>
        <dbReference type="Rhea" id="RHEA-COMP:9863"/>
        <dbReference type="Rhea" id="RHEA-COMP:11604"/>
        <dbReference type="ChEBI" id="CHEBI:15378"/>
        <dbReference type="ChEBI" id="CHEBI:29999"/>
        <dbReference type="ChEBI" id="CHEBI:30616"/>
        <dbReference type="ChEBI" id="CHEBI:83421"/>
        <dbReference type="ChEBI" id="CHEBI:456216"/>
        <dbReference type="EC" id="2.7.11.1"/>
    </reaction>
</comment>
<dbReference type="EMBL" id="JACMSC010000005">
    <property type="protein sequence ID" value="KAG6520322.1"/>
    <property type="molecule type" value="Genomic_DNA"/>
</dbReference>
<feature type="coiled-coil region" evidence="20">
    <location>
        <begin position="1247"/>
        <end position="1281"/>
    </location>
</feature>
<dbReference type="CDD" id="cd14066">
    <property type="entry name" value="STKc_IRAK"/>
    <property type="match status" value="1"/>
</dbReference>
<evidence type="ECO:0000259" key="25">
    <source>
        <dbReference type="PROSITE" id="PS50927"/>
    </source>
</evidence>
<dbReference type="SMART" id="SM00129">
    <property type="entry name" value="KISc"/>
    <property type="match status" value="1"/>
</dbReference>
<feature type="coiled-coil region" evidence="20">
    <location>
        <begin position="2061"/>
        <end position="2151"/>
    </location>
</feature>
<organism evidence="27 28">
    <name type="scientific">Zingiber officinale</name>
    <name type="common">Ginger</name>
    <name type="synonym">Amomum zingiber</name>
    <dbReference type="NCBI Taxonomy" id="94328"/>
    <lineage>
        <taxon>Eukaryota</taxon>
        <taxon>Viridiplantae</taxon>
        <taxon>Streptophyta</taxon>
        <taxon>Embryophyta</taxon>
        <taxon>Tracheophyta</taxon>
        <taxon>Spermatophyta</taxon>
        <taxon>Magnoliopsida</taxon>
        <taxon>Liliopsida</taxon>
        <taxon>Zingiberales</taxon>
        <taxon>Zingiberaceae</taxon>
        <taxon>Zingiber</taxon>
    </lineage>
</organism>
<dbReference type="Pfam" id="PF07714">
    <property type="entry name" value="PK_Tyr_Ser-Thr"/>
    <property type="match status" value="1"/>
</dbReference>
<dbReference type="InterPro" id="IPR001245">
    <property type="entry name" value="Ser-Thr/Tyr_kinase_cat_dom"/>
</dbReference>
<keyword evidence="8" id="KW-0493">Microtubule</keyword>
<dbReference type="Gene3D" id="3.30.200.20">
    <property type="entry name" value="Phosphorylase Kinase, domain 1"/>
    <property type="match status" value="1"/>
</dbReference>
<dbReference type="PROSITE" id="PS50011">
    <property type="entry name" value="PROTEIN_KINASE_DOM"/>
    <property type="match status" value="1"/>
</dbReference>
<evidence type="ECO:0000259" key="24">
    <source>
        <dbReference type="PROSITE" id="PS50067"/>
    </source>
</evidence>
<dbReference type="SMART" id="SM00220">
    <property type="entry name" value="S_TKc"/>
    <property type="match status" value="1"/>
</dbReference>
<dbReference type="GO" id="GO:0003777">
    <property type="term" value="F:microtubule motor activity"/>
    <property type="evidence" value="ECO:0007669"/>
    <property type="project" value="InterPro"/>
</dbReference>
<evidence type="ECO:0000313" key="27">
    <source>
        <dbReference type="EMBL" id="KAG6520322.1"/>
    </source>
</evidence>
<keyword evidence="9 22" id="KW-0732">Signal</keyword>
<evidence type="ECO:0000256" key="8">
    <source>
        <dbReference type="ARBA" id="ARBA00022701"/>
    </source>
</evidence>
<dbReference type="InterPro" id="IPR001480">
    <property type="entry name" value="Bulb-type_lectin_dom"/>
</dbReference>
<evidence type="ECO:0000256" key="18">
    <source>
        <dbReference type="PROSITE-ProRule" id="PRU00283"/>
    </source>
</evidence>
<dbReference type="SUPFAM" id="SSF56112">
    <property type="entry name" value="Protein kinase-like (PK-like)"/>
    <property type="match status" value="1"/>
</dbReference>
<dbReference type="Proteomes" id="UP000734854">
    <property type="component" value="Unassembled WGS sequence"/>
</dbReference>
<dbReference type="FunFam" id="1.10.510.10:FF:000060">
    <property type="entry name" value="G-type lectin S-receptor-like serine/threonine-protein kinase"/>
    <property type="match status" value="1"/>
</dbReference>
<feature type="compositionally biased region" description="Polar residues" evidence="21">
    <location>
        <begin position="872"/>
        <end position="889"/>
    </location>
</feature>
<dbReference type="PROSITE" id="PS50927">
    <property type="entry name" value="BULB_LECTIN"/>
    <property type="match status" value="1"/>
</dbReference>
<keyword evidence="20" id="KW-0175">Coiled coil</keyword>
<feature type="region of interest" description="Disordered" evidence="21">
    <location>
        <begin position="1898"/>
        <end position="2005"/>
    </location>
</feature>
<comment type="subcellular location">
    <subcellularLocation>
        <location evidence="1">Cell membrane</location>
        <topology evidence="1">Single-pass type I membrane protein</topology>
    </subcellularLocation>
</comment>
<dbReference type="GO" id="GO:0004674">
    <property type="term" value="F:protein serine/threonine kinase activity"/>
    <property type="evidence" value="ECO:0007669"/>
    <property type="project" value="UniProtKB-KW"/>
</dbReference>
<gene>
    <name evidence="27" type="ORF">ZIOFF_017371</name>
</gene>
<protein>
    <recommendedName>
        <fullName evidence="4">non-specific serine/threonine protein kinase</fullName>
        <ecNumber evidence="4">2.7.11.1</ecNumber>
    </recommendedName>
</protein>
<evidence type="ECO:0000259" key="26">
    <source>
        <dbReference type="PROSITE" id="PS50948"/>
    </source>
</evidence>
<evidence type="ECO:0000256" key="15">
    <source>
        <dbReference type="ARBA" id="ARBA00023180"/>
    </source>
</evidence>
<comment type="similarity">
    <text evidence="2">Belongs to the protein kinase superfamily. TKL Ser/Thr protein kinase family. ROCO subfamily.</text>
</comment>
<evidence type="ECO:0000256" key="17">
    <source>
        <dbReference type="ARBA" id="ARBA00048679"/>
    </source>
</evidence>
<dbReference type="Pfam" id="PF08276">
    <property type="entry name" value="PAN_2"/>
    <property type="match status" value="1"/>
</dbReference>
<keyword evidence="28" id="KW-1185">Reference proteome</keyword>
<comment type="catalytic activity">
    <reaction evidence="16">
        <text>L-threonyl-[protein] + ATP = O-phospho-L-threonyl-[protein] + ADP + H(+)</text>
        <dbReference type="Rhea" id="RHEA:46608"/>
        <dbReference type="Rhea" id="RHEA-COMP:11060"/>
        <dbReference type="Rhea" id="RHEA-COMP:11605"/>
        <dbReference type="ChEBI" id="CHEBI:15378"/>
        <dbReference type="ChEBI" id="CHEBI:30013"/>
        <dbReference type="ChEBI" id="CHEBI:30616"/>
        <dbReference type="ChEBI" id="CHEBI:61977"/>
        <dbReference type="ChEBI" id="CHEBI:456216"/>
        <dbReference type="EC" id="2.7.11.1"/>
    </reaction>
</comment>
<dbReference type="PROSITE" id="PS50067">
    <property type="entry name" value="KINESIN_MOTOR_2"/>
    <property type="match status" value="1"/>
</dbReference>
<keyword evidence="7" id="KW-0808">Transferase</keyword>
<dbReference type="InterPro" id="IPR017441">
    <property type="entry name" value="Protein_kinase_ATP_BS"/>
</dbReference>
<evidence type="ECO:0000256" key="4">
    <source>
        <dbReference type="ARBA" id="ARBA00012513"/>
    </source>
</evidence>
<keyword evidence="13" id="KW-1015">Disulfide bond</keyword>
<feature type="region of interest" description="Disordered" evidence="21">
    <location>
        <begin position="839"/>
        <end position="911"/>
    </location>
</feature>
<evidence type="ECO:0000256" key="12">
    <source>
        <dbReference type="ARBA" id="ARBA00022840"/>
    </source>
</evidence>
<evidence type="ECO:0000256" key="2">
    <source>
        <dbReference type="ARBA" id="ARBA00008171"/>
    </source>
</evidence>
<dbReference type="Gene3D" id="3.40.850.10">
    <property type="entry name" value="Kinesin motor domain"/>
    <property type="match status" value="1"/>
</dbReference>
<dbReference type="InterPro" id="IPR011009">
    <property type="entry name" value="Kinase-like_dom_sf"/>
</dbReference>
<keyword evidence="10 18" id="KW-0547">Nucleotide-binding</keyword>
<evidence type="ECO:0000256" key="19">
    <source>
        <dbReference type="PROSITE-ProRule" id="PRU10141"/>
    </source>
</evidence>
<feature type="domain" description="Bulb-type lectin" evidence="25">
    <location>
        <begin position="27"/>
        <end position="146"/>
    </location>
</feature>
<name>A0A8J5HNL7_ZINOF</name>
<comment type="similarity">
    <text evidence="3">Belongs to the TRAFAC class myosin-kinesin ATPase superfamily. Kinesin family. KIN-14 subfamily.</text>
</comment>
<feature type="binding site" evidence="18">
    <location>
        <begin position="1416"/>
        <end position="1423"/>
    </location>
    <ligand>
        <name>ATP</name>
        <dbReference type="ChEBI" id="CHEBI:30616"/>
    </ligand>
</feature>
<dbReference type="Gene3D" id="2.90.10.10">
    <property type="entry name" value="Bulb-type lectin domain"/>
    <property type="match status" value="1"/>
</dbReference>
<dbReference type="FunFam" id="3.40.850.10:FF:000048">
    <property type="entry name" value="Kinesin-like protein"/>
    <property type="match status" value="1"/>
</dbReference>
<dbReference type="FunFam" id="3.30.200.20:FF:000195">
    <property type="entry name" value="G-type lectin S-receptor-like serine/threonine-protein kinase"/>
    <property type="match status" value="1"/>
</dbReference>
<dbReference type="InterPro" id="IPR036426">
    <property type="entry name" value="Bulb-type_lectin_dom_sf"/>
</dbReference>
<dbReference type="CDD" id="cd00028">
    <property type="entry name" value="B_lectin"/>
    <property type="match status" value="1"/>
</dbReference>
<keyword evidence="6" id="KW-0723">Serine/threonine-protein kinase</keyword>
<dbReference type="PANTHER" id="PTHR27002">
    <property type="entry name" value="RECEPTOR-LIKE SERINE/THREONINE-PROTEIN KINASE SD1-8"/>
    <property type="match status" value="1"/>
</dbReference>
<sequence length="2159" mass="243675">MEKEKRSLLIHTIFLLLLVDPILCDSNDRLTPGQFMPSNGTLISDGGAFVLGFFSPKTTTGSSDLYLGVWYNLPQRTVIWVANRDKGVPSATLLFSNDGDLLVVDTEGSTSWSSNSSGNGAVALLLNTGNLVIRDHDNNVVWQSFDHPTDTLMPGMNLRFRFRDRSSTLFTSWKDADDPSPGNFTCRIDADPFLQLITRRGSEIYIRSQVWGSSLFTTSLGLGSNSVLYLTTTPTVDGLLLKLALSDSSPYTRYTLNHSGQLQLLSWSSESKVWQIITSTPTSCQVYGFCGQFAYCDDNETVPVCRCLEGFEPKLKRAWEGGNYSDGCSRTRALGCGEGFDFLQVTRMKLPDKFMFLRSKNMSECRSECMENCSCTAYAYNNFDVGNRTIQRCLVWMENMIDAEVYRSRGQDLYLKVMNLNSGTSGGKSNKKKIVIEVSVLAAIFSLACVFASWKFYEKTTLSDSSLSHIFQNHLSDSKEFIEGETSEAPELPLIKFESLVLATDNFSHSNKLGQGGFGIVYKGMLPGGQEIAIKRLMKGSGQGLVEFKNEVVLIAKLQHKNLVRLLGYCIHGEEQLLAYEYMPNKSLDLFLFDPTQKTKLDWGKRFNIIKGIARALMYLHQDSRLRIIHRDLKVSNILLDKDMNPKISDFGMARIFGGNQNEANTNRVVGTYGCMSPEYAMQGHFSVKSDVYSFGVLLLEIVSGMRISSFHLVTDFPNLLAYAWQLWNEGNTRDFIDPSIVHSCCLTEALRSIHVGLLCVQDDPSDRSAMSSVVFMLENESTISSKPKEPTFSTKRSINLDRDDPSAENLEICIVETVKVEALTKITDLRVVSMASRIPGKPRLPSRSPLHRKENQDEAPLDKRRRLVGKTVTQSSNARGRQLLTSINAGPDPTVTRDQAAPAEAPDGAGVEFSSREDVENLLGEKMKGKNKNDFKGRCEQMIEYIKKLRICIKWYMDLEDGYLAEQEKQRHLMETEEKRHNEIDKVMNMMSIGIGGVYMSELSKSVVMLIRVGSWENIEVIFHQACVSFQLVSLWILPVEAQLRAKIDEMEVHIKELKVEYVSLLEKFEREETEKQAAIKSYEDERDTRIAVESARTALSGDLERVNQELQRLNDQIVQENNRRLQEYNTSLQQYNSNLQADAKENGETISKLQKEKTAIVENLTSLRDHINSLKSQLDSSRQELTKQKEELNKELNCLRTDLQQVRDDRDHALAQVQSLSLDVVNFKEINGKSSKDLDMITMKSDALEETCTSQREQIQLLQHRLASSNEKLKQADLTTIATMSEYEGQKKIITDLQNRLADAEFQILEGEKLRKKLHNTILELKGNIRVFCRVRPIIPDSDSNGIDGAAISYPTCVESVGRGIDLMHNTQKHCFTFDKVFNHEASQEDVFVEISQLVQSALDGYKVCIFAYGQTGSGKTYTMMGKLENLEQKGLIPRSLEQIFETSQSLQCQGWKFKMQASMLEIYNETIRDLLSPSRSHSLEGKQYSIKHDSAGNTTVSDLTIVDVCSIREVSYLLHQAAQSRSVGRTHMNEESSRSHFVFTLRIFGANESTEQQVQGVLNLIDLAGSERLARSGATGDRLKETQAINKSLSALSDVIFALGKKEDHIPFRNSKLTYLLQPCLGGDSKTLMFVNISPEASSSGESISSLRRQIDSQFLVALSLFLEDDDRSRIRMAFKIPHDHRIRIPRSDQRPHVPPDGFTTFFHEQLVGGLRFPVPSFFTEVSEYFRIPLQQLTPNSFKLLCAVVIIFRFYHLPLNPVTFHYFFYAKTMKVGVFYFTARLSSKFLKQDPKSHKSWKSWKTRYFFVKPACPFTWPIAWQRELPPQPYLGYFKHNATYQAAADVLIDLHFDGNLLLEESLLFYYGLSPIETQLKRPLADTMLRASCNKHMNWSRARLSSPEDSPATDPSTSAKLAPKVASSGESDEQFQFEFQPRKRGRDLKQSAEASSSRQSASPSLTPPSPVAPQATTPRESVPPTSPSSSTIPGISTGDDVPRRRRSPPLVNSLWEQIMATEEEAAKNKSLPALCDSMVETNIKLLAEQRELTTRGPYLMEKYRAMKAMADECQAQLENKNQELEASKAEAAQLKTEAAAHTEQIARLLAKLQESKQRRLASELREAEERGRREQLAAEVETLKEQLSKYKVGEESQWASN</sequence>
<dbReference type="Pfam" id="PF00954">
    <property type="entry name" value="S_locus_glycop"/>
    <property type="match status" value="1"/>
</dbReference>
<dbReference type="InterPro" id="IPR027417">
    <property type="entry name" value="P-loop_NTPase"/>
</dbReference>
<dbReference type="Pfam" id="PF00225">
    <property type="entry name" value="Kinesin"/>
    <property type="match status" value="1"/>
</dbReference>
<dbReference type="InterPro" id="IPR036961">
    <property type="entry name" value="Kinesin_motor_dom_sf"/>
</dbReference>
<dbReference type="InterPro" id="IPR000858">
    <property type="entry name" value="S_locus_glycoprot_dom"/>
</dbReference>
<feature type="binding site" evidence="19">
    <location>
        <position position="535"/>
    </location>
    <ligand>
        <name>ATP</name>
        <dbReference type="ChEBI" id="CHEBI:30616"/>
    </ligand>
</feature>
<evidence type="ECO:0000256" key="5">
    <source>
        <dbReference type="ARBA" id="ARBA00022475"/>
    </source>
</evidence>
<dbReference type="CDD" id="cd01366">
    <property type="entry name" value="KISc_C_terminal"/>
    <property type="match status" value="1"/>
</dbReference>
<evidence type="ECO:0000256" key="6">
    <source>
        <dbReference type="ARBA" id="ARBA00022527"/>
    </source>
</evidence>
<dbReference type="GO" id="GO:0005524">
    <property type="term" value="F:ATP binding"/>
    <property type="evidence" value="ECO:0007669"/>
    <property type="project" value="UniProtKB-UniRule"/>
</dbReference>
<evidence type="ECO:0000256" key="13">
    <source>
        <dbReference type="ARBA" id="ARBA00023157"/>
    </source>
</evidence>
<dbReference type="InterPro" id="IPR019821">
    <property type="entry name" value="Kinesin_motor_CS"/>
</dbReference>
<evidence type="ECO:0000256" key="11">
    <source>
        <dbReference type="ARBA" id="ARBA00022777"/>
    </source>
</evidence>
<feature type="compositionally biased region" description="Low complexity" evidence="21">
    <location>
        <begin position="1974"/>
        <end position="1995"/>
    </location>
</feature>
<dbReference type="GO" id="GO:0007018">
    <property type="term" value="P:microtubule-based movement"/>
    <property type="evidence" value="ECO:0007669"/>
    <property type="project" value="InterPro"/>
</dbReference>
<dbReference type="SUPFAM" id="SSF52540">
    <property type="entry name" value="P-loop containing nucleoside triphosphate hydrolases"/>
    <property type="match status" value="1"/>
</dbReference>
<dbReference type="GO" id="GO:0005874">
    <property type="term" value="C:microtubule"/>
    <property type="evidence" value="ECO:0007669"/>
    <property type="project" value="UniProtKB-KW"/>
</dbReference>
<feature type="compositionally biased region" description="Basic and acidic residues" evidence="21">
    <location>
        <begin position="852"/>
        <end position="863"/>
    </location>
</feature>
<dbReference type="InterPro" id="IPR008271">
    <property type="entry name" value="Ser/Thr_kinase_AS"/>
</dbReference>
<evidence type="ECO:0000256" key="20">
    <source>
        <dbReference type="SAM" id="Coils"/>
    </source>
</evidence>
<keyword evidence="5" id="KW-0472">Membrane</keyword>
<dbReference type="PRINTS" id="PR00380">
    <property type="entry name" value="KINESINHEAVY"/>
</dbReference>
<feature type="compositionally biased region" description="Low complexity" evidence="21">
    <location>
        <begin position="1949"/>
        <end position="1962"/>
    </location>
</feature>
<accession>A0A8J5HNL7</accession>
<dbReference type="InterPro" id="IPR000719">
    <property type="entry name" value="Prot_kinase_dom"/>
</dbReference>
<evidence type="ECO:0000256" key="3">
    <source>
        <dbReference type="ARBA" id="ARBA00010899"/>
    </source>
</evidence>
<feature type="domain" description="Apple" evidence="26">
    <location>
        <begin position="336"/>
        <end position="418"/>
    </location>
</feature>
<evidence type="ECO:0000256" key="9">
    <source>
        <dbReference type="ARBA" id="ARBA00022729"/>
    </source>
</evidence>
<dbReference type="PROSITE" id="PS00107">
    <property type="entry name" value="PROTEIN_KINASE_ATP"/>
    <property type="match status" value="1"/>
</dbReference>
<dbReference type="Pfam" id="PF01453">
    <property type="entry name" value="B_lectin"/>
    <property type="match status" value="1"/>
</dbReference>
<evidence type="ECO:0000256" key="10">
    <source>
        <dbReference type="ARBA" id="ARBA00022741"/>
    </source>
</evidence>
<dbReference type="InterPro" id="IPR003609">
    <property type="entry name" value="Pan_app"/>
</dbReference>
<proteinExistence type="inferred from homology"/>
<evidence type="ECO:0000256" key="21">
    <source>
        <dbReference type="SAM" id="MobiDB-lite"/>
    </source>
</evidence>
<feature type="coiled-coil region" evidence="20">
    <location>
        <begin position="1042"/>
        <end position="1211"/>
    </location>
</feature>
<dbReference type="EC" id="2.7.11.1" evidence="4"/>
<evidence type="ECO:0000256" key="7">
    <source>
        <dbReference type="ARBA" id="ARBA00022679"/>
    </source>
</evidence>
<dbReference type="InterPro" id="IPR001752">
    <property type="entry name" value="Kinesin_motor_dom"/>
</dbReference>
<keyword evidence="5" id="KW-1003">Cell membrane</keyword>
<feature type="domain" description="Kinesin motor" evidence="24">
    <location>
        <begin position="1330"/>
        <end position="1663"/>
    </location>
</feature>
<keyword evidence="15" id="KW-0325">Glycoprotein</keyword>
<feature type="signal peptide" evidence="22">
    <location>
        <begin position="1"/>
        <end position="24"/>
    </location>
</feature>
<dbReference type="GO" id="GO:0051707">
    <property type="term" value="P:response to other organism"/>
    <property type="evidence" value="ECO:0007669"/>
    <property type="project" value="UniProtKB-ARBA"/>
</dbReference>
<feature type="chain" id="PRO_5035188948" description="non-specific serine/threonine protein kinase" evidence="22">
    <location>
        <begin position="25"/>
        <end position="2159"/>
    </location>
</feature>